<dbReference type="EMBL" id="FLUM01000003">
    <property type="protein sequence ID" value="SBW06840.1"/>
    <property type="molecule type" value="Genomic_DNA"/>
</dbReference>
<evidence type="ECO:0000256" key="3">
    <source>
        <dbReference type="ARBA" id="ARBA00022741"/>
    </source>
</evidence>
<keyword evidence="2 7" id="KW-0812">Transmembrane</keyword>
<evidence type="ECO:0000256" key="2">
    <source>
        <dbReference type="ARBA" id="ARBA00022692"/>
    </source>
</evidence>
<dbReference type="InterPro" id="IPR027417">
    <property type="entry name" value="P-loop_NTPase"/>
</dbReference>
<evidence type="ECO:0000259" key="9">
    <source>
        <dbReference type="PROSITE" id="PS50929"/>
    </source>
</evidence>
<evidence type="ECO:0000256" key="6">
    <source>
        <dbReference type="ARBA" id="ARBA00023136"/>
    </source>
</evidence>
<reference evidence="10" key="1">
    <citation type="submission" date="2016-04" db="EMBL/GenBank/DDBJ databases">
        <authorList>
            <person name="Evans L.H."/>
            <person name="Alamgir A."/>
            <person name="Owens N."/>
            <person name="Weber N.D."/>
            <person name="Virtaneva K."/>
            <person name="Barbian K."/>
            <person name="Babar A."/>
            <person name="Rosenke K."/>
        </authorList>
    </citation>
    <scope>NUCLEOTIDE SEQUENCE</scope>
    <source>
        <strain evidence="10">86-1</strain>
    </source>
</reference>
<feature type="transmembrane region" description="Helical" evidence="7">
    <location>
        <begin position="127"/>
        <end position="152"/>
    </location>
</feature>
<evidence type="ECO:0000256" key="4">
    <source>
        <dbReference type="ARBA" id="ARBA00022840"/>
    </source>
</evidence>
<dbReference type="InterPro" id="IPR036640">
    <property type="entry name" value="ABC1_TM_sf"/>
</dbReference>
<keyword evidence="3" id="KW-0547">Nucleotide-binding</keyword>
<proteinExistence type="predicted"/>
<dbReference type="PROSITE" id="PS50929">
    <property type="entry name" value="ABC_TM1F"/>
    <property type="match status" value="1"/>
</dbReference>
<dbReference type="GO" id="GO:0034040">
    <property type="term" value="F:ATPase-coupled lipid transmembrane transporter activity"/>
    <property type="evidence" value="ECO:0007669"/>
    <property type="project" value="TreeGrafter"/>
</dbReference>
<evidence type="ECO:0000256" key="7">
    <source>
        <dbReference type="SAM" id="Phobius"/>
    </source>
</evidence>
<evidence type="ECO:0000256" key="1">
    <source>
        <dbReference type="ARBA" id="ARBA00004651"/>
    </source>
</evidence>
<dbReference type="PROSITE" id="PS00211">
    <property type="entry name" value="ABC_TRANSPORTER_1"/>
    <property type="match status" value="1"/>
</dbReference>
<dbReference type="InterPro" id="IPR017871">
    <property type="entry name" value="ABC_transporter-like_CS"/>
</dbReference>
<feature type="transmembrane region" description="Helical" evidence="7">
    <location>
        <begin position="236"/>
        <end position="258"/>
    </location>
</feature>
<dbReference type="SUPFAM" id="SSF52540">
    <property type="entry name" value="P-loop containing nucleoside triphosphate hydrolases"/>
    <property type="match status" value="1"/>
</dbReference>
<feature type="transmembrane region" description="Helical" evidence="7">
    <location>
        <begin position="57"/>
        <end position="75"/>
    </location>
</feature>
<feature type="transmembrane region" description="Helical" evidence="7">
    <location>
        <begin position="21"/>
        <end position="45"/>
    </location>
</feature>
<dbReference type="InterPro" id="IPR003439">
    <property type="entry name" value="ABC_transporter-like_ATP-bd"/>
</dbReference>
<dbReference type="SUPFAM" id="SSF90123">
    <property type="entry name" value="ABC transporter transmembrane region"/>
    <property type="match status" value="1"/>
</dbReference>
<dbReference type="PROSITE" id="PS50893">
    <property type="entry name" value="ABC_TRANSPORTER_2"/>
    <property type="match status" value="1"/>
</dbReference>
<dbReference type="CDD" id="cd03228">
    <property type="entry name" value="ABCC_MRP_Like"/>
    <property type="match status" value="1"/>
</dbReference>
<accession>A0A212K523</accession>
<dbReference type="Gene3D" id="1.20.1560.10">
    <property type="entry name" value="ABC transporter type 1, transmembrane domain"/>
    <property type="match status" value="1"/>
</dbReference>
<protein>
    <recommendedName>
        <fullName evidence="11">ABC transporter, CydDC cysteine exporter (CydDC-E) family, permease/ATP-binding protein CydD</fullName>
    </recommendedName>
</protein>
<dbReference type="PANTHER" id="PTHR24221">
    <property type="entry name" value="ATP-BINDING CASSETTE SUB-FAMILY B"/>
    <property type="match status" value="1"/>
</dbReference>
<dbReference type="GO" id="GO:0005886">
    <property type="term" value="C:plasma membrane"/>
    <property type="evidence" value="ECO:0007669"/>
    <property type="project" value="UniProtKB-SubCell"/>
</dbReference>
<evidence type="ECO:0000313" key="10">
    <source>
        <dbReference type="EMBL" id="SBW06840.1"/>
    </source>
</evidence>
<feature type="domain" description="ABC transporter" evidence="8">
    <location>
        <begin position="337"/>
        <end position="548"/>
    </location>
</feature>
<keyword evidence="4" id="KW-0067">ATP-binding</keyword>
<dbReference type="RefSeq" id="WP_296944353.1">
    <property type="nucleotide sequence ID" value="NZ_LT599032.1"/>
</dbReference>
<dbReference type="PANTHER" id="PTHR24221:SF614">
    <property type="entry name" value="GLUTATHIONE_L-CYSTEINE TRANSPORT SYSTEM ATP-BINDING_PERMEASE PROTEIN CYDC"/>
    <property type="match status" value="1"/>
</dbReference>
<organism evidence="10">
    <name type="scientific">uncultured Dysgonomonas sp</name>
    <dbReference type="NCBI Taxonomy" id="206096"/>
    <lineage>
        <taxon>Bacteria</taxon>
        <taxon>Pseudomonadati</taxon>
        <taxon>Bacteroidota</taxon>
        <taxon>Bacteroidia</taxon>
        <taxon>Bacteroidales</taxon>
        <taxon>Dysgonomonadaceae</taxon>
        <taxon>Dysgonomonas</taxon>
        <taxon>environmental samples</taxon>
    </lineage>
</organism>
<dbReference type="GO" id="GO:0016887">
    <property type="term" value="F:ATP hydrolysis activity"/>
    <property type="evidence" value="ECO:0007669"/>
    <property type="project" value="InterPro"/>
</dbReference>
<dbReference type="InterPro" id="IPR003593">
    <property type="entry name" value="AAA+_ATPase"/>
</dbReference>
<dbReference type="Gene3D" id="3.40.50.300">
    <property type="entry name" value="P-loop containing nucleotide triphosphate hydrolases"/>
    <property type="match status" value="1"/>
</dbReference>
<dbReference type="GO" id="GO:0005524">
    <property type="term" value="F:ATP binding"/>
    <property type="evidence" value="ECO:0007669"/>
    <property type="project" value="UniProtKB-KW"/>
</dbReference>
<dbReference type="SMART" id="SM00382">
    <property type="entry name" value="AAA"/>
    <property type="match status" value="1"/>
</dbReference>
<dbReference type="InterPro" id="IPR039421">
    <property type="entry name" value="Type_1_exporter"/>
</dbReference>
<evidence type="ECO:0000259" key="8">
    <source>
        <dbReference type="PROSITE" id="PS50893"/>
    </source>
</evidence>
<evidence type="ECO:0000256" key="5">
    <source>
        <dbReference type="ARBA" id="ARBA00022989"/>
    </source>
</evidence>
<feature type="transmembrane region" description="Helical" evidence="7">
    <location>
        <begin position="278"/>
        <end position="295"/>
    </location>
</feature>
<dbReference type="AlphaFoldDB" id="A0A212K523"/>
<name>A0A212K523_9BACT</name>
<keyword evidence="6 7" id="KW-0472">Membrane</keyword>
<feature type="transmembrane region" description="Helical" evidence="7">
    <location>
        <begin position="158"/>
        <end position="181"/>
    </location>
</feature>
<evidence type="ECO:0008006" key="11">
    <source>
        <dbReference type="Google" id="ProtNLM"/>
    </source>
</evidence>
<keyword evidence="5 7" id="KW-1133">Transmembrane helix</keyword>
<sequence length="548" mass="61623">MSSNQENASRWLGKKIAEAKSAYISASMLTVLSAGCFVVFCWYLSEFAASWLNDGLLLPNALLYASLFLLGRYIFAHFASLFNYKAGNIIVSKIKKRLYPILLNNNKFDSISSTLFVTRISDDLKPFYAFFIPYLMASLIVSGMLLVICFWMEKWVGIALLVSLVIIPMQMIIIGVGAEALHKKHINLFLKYSAVFYNRLQTIAEIVNLDNFKPQYLFLSKKSKELNKATTNVMRVAILSSAVLELFVTICIAVIAIYLGMSLLGIMAGPNYGKGYDFRTALFLLTLSPYFFFYLRKFVSAYHDRNKALASAKLLLPILNEDIDASLTETNDVFNILDIERLSFAYPDSPVKVLHDINLKLPAKGLILVKGISGSGKSTLLKICSGSLSSQDGLVSVNGKDNRWSQQWLKANSSYMNQFPFIFDGTLRYNVFLEKEADKYSQYPEFLDKILTKKEEGWQTVLSHNGKQLSGGEKQLVTLARMMLHPKPIAILDEPTANLDTGTVEIILPQIMKLAENRLVIIASHEKMFEAVANTIINLNWGEQMSHE</sequence>
<dbReference type="InterPro" id="IPR011527">
    <property type="entry name" value="ABC1_TM_dom"/>
</dbReference>
<comment type="subcellular location">
    <subcellularLocation>
        <location evidence="1">Cell membrane</location>
        <topology evidence="1">Multi-pass membrane protein</topology>
    </subcellularLocation>
</comment>
<feature type="domain" description="ABC transmembrane type-1" evidence="9">
    <location>
        <begin position="29"/>
        <end position="307"/>
    </location>
</feature>
<dbReference type="GO" id="GO:0140359">
    <property type="term" value="F:ABC-type transporter activity"/>
    <property type="evidence" value="ECO:0007669"/>
    <property type="project" value="InterPro"/>
</dbReference>
<dbReference type="Pfam" id="PF00005">
    <property type="entry name" value="ABC_tran"/>
    <property type="match status" value="1"/>
</dbReference>
<gene>
    <name evidence="10" type="ORF">KL86DYS1_31491</name>
</gene>